<sequence length="1041" mass="116927">MASSRQLVPSDVSVHLFEADSRLGGHAHTLTLDVEKMTCEEYVNGNGDVVDAAAGKKEESKVDVDVGFMVYNKGNYPNMTAWFDHLNIQGENTDMSLSISLDAGQVEWSSHSLSGLFATPTNLLSPKFHAFLRDLLHFNSHAGKILLLPPDHPYRRVTIGEYLIREGYGEEFGKYYLIPMMAALWSASVEDVWMFPAVSLVEFMCNHRMLQLFDRPQYQTPAGRSIQYTNKMASILGKNAHTSTPILAMKKIVTNNDVSYELFTTGSKSVGVFDQVVFACHSPQAFSILQSAAVDGGEGVDPELLRALEKIEYGDDVVYVHSDPNLMPQRKAAWGSWNCMGKSEVLTSHRVQDVKKKKHEAMEGAASGFGGKLTAENGHHEMNGDMTHLEGEHGRMHGVYVTYYINRLQNLDTSRDVFVSLNPHTPPKKELTYRRQIMAHPQFTHETHEGRDEIKASFQGKDGLWFCGAYMGYGFHEDGCRHGFDVATAINGVPLPWAKESMTENGEQLMVLPPPDLARFTFEQSNTFLRKLKHFLTYRIPVAICRAFVTKFLKSAITKGELQLKLNDGSLLSFGDKTPCEGDIHPITARVFDDWFFVKVATEYDLGLARSYMAGHFLVQPLAKKEDYPWTLRSPGASAQNETNGVIGDPIGLTRLFLLFVGNRDTGSIGLRSSKQHTYANALQNASGLAISKIGSFINFLRFKLFMDNSERGGSLKNIHAHYDISNDLFRIFLDKETMMYSSAIYDAMAAPALEVGRPSSGLVFKGSLEEAQWRKLDTLCDRAQLQPGQNLLDIGFGWGGLSIHAAKKYGCHVTGITLSVEQKALAEERVKKEGVDHLITFEVVDYRTFARRPNNRGKFDRVVSCEMIEAVGHEHLGEFFWAVEQVLKYDGVLVMEAITTPESRYETYLRSTDFINTVIFPGGICPSLHALVDASYKWSTLTLEHIDNIGLHYAETLAEWRRRFNANEKSVRKMGFDDVFMRVWNYYMTYCEAGFRSQTEHCLILVFSRPGNRALIPLSESRSATQSKPLTKVEVDAWLN</sequence>
<dbReference type="Proteomes" id="UP001516023">
    <property type="component" value="Unassembled WGS sequence"/>
</dbReference>
<dbReference type="Gene3D" id="3.40.50.150">
    <property type="entry name" value="Vaccinia Virus protein VP39"/>
    <property type="match status" value="1"/>
</dbReference>
<dbReference type="Pfam" id="PF01593">
    <property type="entry name" value="Amino_oxidase"/>
    <property type="match status" value="1"/>
</dbReference>
<dbReference type="InterPro" id="IPR029063">
    <property type="entry name" value="SAM-dependent_MTases_sf"/>
</dbReference>
<dbReference type="PANTHER" id="PTHR43667:SF2">
    <property type="entry name" value="FATTY ACID C-METHYL TRANSFERASE"/>
    <property type="match status" value="1"/>
</dbReference>
<dbReference type="EMBL" id="JABMIG020000093">
    <property type="protein sequence ID" value="KAL3793202.1"/>
    <property type="molecule type" value="Genomic_DNA"/>
</dbReference>
<dbReference type="InterPro" id="IPR036188">
    <property type="entry name" value="FAD/NAD-bd_sf"/>
</dbReference>
<reference evidence="2 3" key="1">
    <citation type="journal article" date="2020" name="G3 (Bethesda)">
        <title>Improved Reference Genome for Cyclotella cryptica CCMP332, a Model for Cell Wall Morphogenesis, Salinity Adaptation, and Lipid Production in Diatoms (Bacillariophyta).</title>
        <authorList>
            <person name="Roberts W.R."/>
            <person name="Downey K.M."/>
            <person name="Ruck E.C."/>
            <person name="Traller J.C."/>
            <person name="Alverson A.J."/>
        </authorList>
    </citation>
    <scope>NUCLEOTIDE SEQUENCE [LARGE SCALE GENOMIC DNA]</scope>
    <source>
        <strain evidence="2 3">CCMP332</strain>
    </source>
</reference>
<gene>
    <name evidence="2" type="ORF">HJC23_000744</name>
</gene>
<dbReference type="PANTHER" id="PTHR43667">
    <property type="entry name" value="CYCLOPROPANE-FATTY-ACYL-PHOSPHOLIPID SYNTHASE"/>
    <property type="match status" value="1"/>
</dbReference>
<dbReference type="InterPro" id="IPR050723">
    <property type="entry name" value="CFA/CMAS"/>
</dbReference>
<keyword evidence="3" id="KW-1185">Reference proteome</keyword>
<evidence type="ECO:0000313" key="2">
    <source>
        <dbReference type="EMBL" id="KAL3793202.1"/>
    </source>
</evidence>
<dbReference type="AlphaFoldDB" id="A0ABD3PZG2"/>
<dbReference type="Pfam" id="PF02353">
    <property type="entry name" value="CMAS"/>
    <property type="match status" value="1"/>
</dbReference>
<name>A0ABD3PZG2_9STRA</name>
<dbReference type="SUPFAM" id="SSF51905">
    <property type="entry name" value="FAD/NAD(P)-binding domain"/>
    <property type="match status" value="1"/>
</dbReference>
<evidence type="ECO:0000259" key="1">
    <source>
        <dbReference type="Pfam" id="PF01593"/>
    </source>
</evidence>
<dbReference type="CDD" id="cd02440">
    <property type="entry name" value="AdoMet_MTases"/>
    <property type="match status" value="1"/>
</dbReference>
<dbReference type="FunFam" id="1.10.405.20:FF:000001">
    <property type="entry name" value="Amine oxidase"/>
    <property type="match status" value="1"/>
</dbReference>
<proteinExistence type="predicted"/>
<accession>A0ABD3PZG2</accession>
<protein>
    <recommendedName>
        <fullName evidence="1">Amine oxidase domain-containing protein</fullName>
    </recommendedName>
</protein>
<dbReference type="SUPFAM" id="SSF53335">
    <property type="entry name" value="S-adenosyl-L-methionine-dependent methyltransferases"/>
    <property type="match status" value="1"/>
</dbReference>
<dbReference type="Gene3D" id="1.10.405.20">
    <property type="match status" value="1"/>
</dbReference>
<dbReference type="InterPro" id="IPR002937">
    <property type="entry name" value="Amino_oxidase"/>
</dbReference>
<dbReference type="Gene3D" id="3.50.50.60">
    <property type="entry name" value="FAD/NAD(P)-binding domain"/>
    <property type="match status" value="1"/>
</dbReference>
<comment type="caution">
    <text evidence="2">The sequence shown here is derived from an EMBL/GenBank/DDBJ whole genome shotgun (WGS) entry which is preliminary data.</text>
</comment>
<feature type="domain" description="Amine oxidase" evidence="1">
    <location>
        <begin position="5"/>
        <end position="313"/>
    </location>
</feature>
<evidence type="ECO:0000313" key="3">
    <source>
        <dbReference type="Proteomes" id="UP001516023"/>
    </source>
</evidence>
<organism evidence="2 3">
    <name type="scientific">Cyclotella cryptica</name>
    <dbReference type="NCBI Taxonomy" id="29204"/>
    <lineage>
        <taxon>Eukaryota</taxon>
        <taxon>Sar</taxon>
        <taxon>Stramenopiles</taxon>
        <taxon>Ochrophyta</taxon>
        <taxon>Bacillariophyta</taxon>
        <taxon>Coscinodiscophyceae</taxon>
        <taxon>Thalassiosirophycidae</taxon>
        <taxon>Stephanodiscales</taxon>
        <taxon>Stephanodiscaceae</taxon>
        <taxon>Cyclotella</taxon>
    </lineage>
</organism>